<sequence length="845" mass="95549">MFRFRIGDSFRSSDTDWMKQLVTPVSFLTRENVEWLETLDYVVSPKADGQRMLLLCEQQTFELYLVHPSSSLPPIKLNGKYFGPRLKSAGFLLDAEVVEVGTSRWILAFDVLAMEADMEFDGHRFKAWDQGMGSYDVPCLKERHRLLESLTKVMKVPGLLMKPVKPSNEACKVKERLQTLPYPTDGLVFTPANDHGLRALKWKPKIELTLDVALGGPIETGPTTTRFVAYLMAEIDCDISLPAKTADDVVPPDHVPFCICRLTGSIRMLAPREEFDILAFGLNRQKSWADPPQDCNEGCLCKENSFLDHRGKEAKFAHCPRCGCLGVAFAPSFAFQCQVACMCENTYRGLPRAATVDVPKDLAEMAKHSIVEVYMDEINKDDMALRFKRLRQDKQCANTFQVVEQIRKSILEPIELSTINFWGTEAKPLVMSKRAHKGAYRQASNERCKFAFATLRVHHSQIKGWLYRAFGGKRVIDICAGGLHDLHNWLDAGLDMVLAIERDPDLCDRGRSRLEEFEFTHSDMRVELLEADASTLSASAASLHRDGLPFDSVFCNFAIHYLWETPEQTARLLDSMASALADQGRFVVTYLQGEKLQEDGIKIYNDEGGMEFSAELLDDNGALVKVFVASIGIPHVESVVKLDDMTSRFNDGGFDLVASYPFPIFMNMFPTSLSSQELQMSSLYGVAVFEKRSVKVKSDRPQDAMLPSAFPRDRESSDLERAVLAFLDIPDLMKGRFVCKFWRSAIDEFQVHVPRATKCQYFYKHVVAYNNDDKYTMNAKELSARALACYLRMGGDIATEDEMIRFGTNFEDGSDSESDSDNSRGWYNRYDDFSDGGCFDYGGWY</sequence>
<feature type="domain" description="MRNA cap 0 methyltransferase" evidence="8">
    <location>
        <begin position="450"/>
        <end position="692"/>
    </location>
</feature>
<evidence type="ECO:0000313" key="10">
    <source>
        <dbReference type="Proteomes" id="UP001153069"/>
    </source>
</evidence>
<keyword evidence="5" id="KW-0694">RNA-binding</keyword>
<evidence type="ECO:0000256" key="5">
    <source>
        <dbReference type="ARBA" id="ARBA00022884"/>
    </source>
</evidence>
<evidence type="ECO:0000256" key="7">
    <source>
        <dbReference type="ARBA" id="ARBA00044712"/>
    </source>
</evidence>
<dbReference type="GO" id="GO:0005634">
    <property type="term" value="C:nucleus"/>
    <property type="evidence" value="ECO:0007669"/>
    <property type="project" value="TreeGrafter"/>
</dbReference>
<dbReference type="CDD" id="cd02440">
    <property type="entry name" value="AdoMet_MTases"/>
    <property type="match status" value="1"/>
</dbReference>
<organism evidence="9 10">
    <name type="scientific">Seminavis robusta</name>
    <dbReference type="NCBI Taxonomy" id="568900"/>
    <lineage>
        <taxon>Eukaryota</taxon>
        <taxon>Sar</taxon>
        <taxon>Stramenopiles</taxon>
        <taxon>Ochrophyta</taxon>
        <taxon>Bacillariophyta</taxon>
        <taxon>Bacillariophyceae</taxon>
        <taxon>Bacillariophycidae</taxon>
        <taxon>Naviculales</taxon>
        <taxon>Naviculaceae</taxon>
        <taxon>Seminavis</taxon>
    </lineage>
</organism>
<dbReference type="SUPFAM" id="SSF56091">
    <property type="entry name" value="DNA ligase/mRNA capping enzyme, catalytic domain"/>
    <property type="match status" value="1"/>
</dbReference>
<dbReference type="OrthoDB" id="200924at2759"/>
<dbReference type="GO" id="GO:0005524">
    <property type="term" value="F:ATP binding"/>
    <property type="evidence" value="ECO:0007669"/>
    <property type="project" value="InterPro"/>
</dbReference>
<dbReference type="Pfam" id="PF01331">
    <property type="entry name" value="mRNA_cap_enzyme"/>
    <property type="match status" value="1"/>
</dbReference>
<comment type="catalytic activity">
    <reaction evidence="7">
        <text>a 5'-end (5'-triphosphoguanosine)-ribonucleoside in mRNA + S-adenosyl-L-methionine = a 5'-end (N(7)-methyl 5'-triphosphoguanosine)-ribonucleoside in mRNA + S-adenosyl-L-homocysteine</text>
        <dbReference type="Rhea" id="RHEA:67008"/>
        <dbReference type="Rhea" id="RHEA-COMP:17166"/>
        <dbReference type="Rhea" id="RHEA-COMP:17167"/>
        <dbReference type="ChEBI" id="CHEBI:57856"/>
        <dbReference type="ChEBI" id="CHEBI:59789"/>
        <dbReference type="ChEBI" id="CHEBI:156461"/>
        <dbReference type="ChEBI" id="CHEBI:167617"/>
        <dbReference type="EC" id="2.1.1.56"/>
    </reaction>
</comment>
<accession>A0A9N8DUZ1</accession>
<gene>
    <name evidence="9" type="ORF">SEMRO_266_G103280.1</name>
</gene>
<dbReference type="GO" id="GO:0004482">
    <property type="term" value="F:mRNA 5'-cap (guanine-N7-)-methyltransferase activity"/>
    <property type="evidence" value="ECO:0007669"/>
    <property type="project" value="UniProtKB-EC"/>
</dbReference>
<name>A0A9N8DUZ1_9STRA</name>
<dbReference type="Pfam" id="PF03291">
    <property type="entry name" value="mRNA_G-N7_MeTrfase"/>
    <property type="match status" value="1"/>
</dbReference>
<reference evidence="9" key="1">
    <citation type="submission" date="2020-06" db="EMBL/GenBank/DDBJ databases">
        <authorList>
            <consortium name="Plant Systems Biology data submission"/>
        </authorList>
    </citation>
    <scope>NUCLEOTIDE SEQUENCE</scope>
    <source>
        <strain evidence="9">D6</strain>
    </source>
</reference>
<dbReference type="SUPFAM" id="SSF53335">
    <property type="entry name" value="S-adenosyl-L-methionine-dependent methyltransferases"/>
    <property type="match status" value="1"/>
</dbReference>
<dbReference type="Gene3D" id="2.40.50.140">
    <property type="entry name" value="Nucleic acid-binding proteins"/>
    <property type="match status" value="1"/>
</dbReference>
<dbReference type="InterPro" id="IPR039753">
    <property type="entry name" value="RG7MT1"/>
</dbReference>
<evidence type="ECO:0000256" key="2">
    <source>
        <dbReference type="ARBA" id="ARBA00022664"/>
    </source>
</evidence>
<evidence type="ECO:0000256" key="4">
    <source>
        <dbReference type="ARBA" id="ARBA00022691"/>
    </source>
</evidence>
<keyword evidence="4" id="KW-0949">S-adenosyl-L-methionine</keyword>
<protein>
    <submittedName>
        <fullName evidence="9">mRNA cap guanine-N7 methyltransferase</fullName>
    </submittedName>
</protein>
<keyword evidence="3" id="KW-0808">Transferase</keyword>
<evidence type="ECO:0000256" key="1">
    <source>
        <dbReference type="ARBA" id="ARBA00022603"/>
    </source>
</evidence>
<dbReference type="GO" id="GO:0004484">
    <property type="term" value="F:mRNA guanylyltransferase activity"/>
    <property type="evidence" value="ECO:0007669"/>
    <property type="project" value="InterPro"/>
</dbReference>
<dbReference type="EMBL" id="CAICTM010000265">
    <property type="protein sequence ID" value="CAB9506434.1"/>
    <property type="molecule type" value="Genomic_DNA"/>
</dbReference>
<dbReference type="Gene3D" id="3.40.50.150">
    <property type="entry name" value="Vaccinia Virus protein VP39"/>
    <property type="match status" value="1"/>
</dbReference>
<evidence type="ECO:0000259" key="8">
    <source>
        <dbReference type="PROSITE" id="PS51562"/>
    </source>
</evidence>
<dbReference type="InterPro" id="IPR012340">
    <property type="entry name" value="NA-bd_OB-fold"/>
</dbReference>
<dbReference type="InterPro" id="IPR004971">
    <property type="entry name" value="mRNA_G-N7_MeTrfase_dom"/>
</dbReference>
<proteinExistence type="predicted"/>
<keyword evidence="1 9" id="KW-0489">Methyltransferase</keyword>
<dbReference type="InterPro" id="IPR001339">
    <property type="entry name" value="mRNA_cap_enzyme_adenylation"/>
</dbReference>
<evidence type="ECO:0000256" key="6">
    <source>
        <dbReference type="ARBA" id="ARBA00023042"/>
    </source>
</evidence>
<dbReference type="GO" id="GO:0003723">
    <property type="term" value="F:RNA binding"/>
    <property type="evidence" value="ECO:0007669"/>
    <property type="project" value="UniProtKB-KW"/>
</dbReference>
<dbReference type="InterPro" id="IPR029063">
    <property type="entry name" value="SAM-dependent_MTases_sf"/>
</dbReference>
<evidence type="ECO:0000313" key="9">
    <source>
        <dbReference type="EMBL" id="CAB9506434.1"/>
    </source>
</evidence>
<comment type="caution">
    <text evidence="9">The sequence shown here is derived from an EMBL/GenBank/DDBJ whole genome shotgun (WGS) entry which is preliminary data.</text>
</comment>
<keyword evidence="10" id="KW-1185">Reference proteome</keyword>
<keyword evidence="2" id="KW-0507">mRNA processing</keyword>
<dbReference type="AlphaFoldDB" id="A0A9N8DUZ1"/>
<evidence type="ECO:0000256" key="3">
    <source>
        <dbReference type="ARBA" id="ARBA00022679"/>
    </source>
</evidence>
<dbReference type="Pfam" id="PF03919">
    <property type="entry name" value="mRNA_cap_C"/>
    <property type="match status" value="1"/>
</dbReference>
<keyword evidence="6" id="KW-0506">mRNA capping</keyword>
<dbReference type="PROSITE" id="PS51562">
    <property type="entry name" value="RNA_CAP0_MT"/>
    <property type="match status" value="1"/>
</dbReference>
<dbReference type="InterPro" id="IPR013846">
    <property type="entry name" value="mRNA_cap_enzyme_C"/>
</dbReference>
<dbReference type="PANTHER" id="PTHR12189:SF2">
    <property type="entry name" value="MRNA CAP GUANINE-N7 METHYLTRANSFERASE"/>
    <property type="match status" value="1"/>
</dbReference>
<dbReference type="Gene3D" id="3.30.470.30">
    <property type="entry name" value="DNA ligase/mRNA capping enzyme"/>
    <property type="match status" value="1"/>
</dbReference>
<dbReference type="PANTHER" id="PTHR12189">
    <property type="entry name" value="MRNA GUANINE-7- METHYLTRANSFERASE"/>
    <property type="match status" value="1"/>
</dbReference>
<dbReference type="Proteomes" id="UP001153069">
    <property type="component" value="Unassembled WGS sequence"/>
</dbReference>